<organism evidence="10 11">
    <name type="scientific">Prunus persica</name>
    <name type="common">Peach</name>
    <name type="synonym">Amygdalus persica</name>
    <dbReference type="NCBI Taxonomy" id="3760"/>
    <lineage>
        <taxon>Eukaryota</taxon>
        <taxon>Viridiplantae</taxon>
        <taxon>Streptophyta</taxon>
        <taxon>Embryophyta</taxon>
        <taxon>Tracheophyta</taxon>
        <taxon>Spermatophyta</taxon>
        <taxon>Magnoliopsida</taxon>
        <taxon>eudicotyledons</taxon>
        <taxon>Gunneridae</taxon>
        <taxon>Pentapetalae</taxon>
        <taxon>rosids</taxon>
        <taxon>fabids</taxon>
        <taxon>Rosales</taxon>
        <taxon>Rosaceae</taxon>
        <taxon>Amygdaloideae</taxon>
        <taxon>Amygdaleae</taxon>
        <taxon>Prunus</taxon>
    </lineage>
</organism>
<dbReference type="GO" id="GO:0012505">
    <property type="term" value="C:endomembrane system"/>
    <property type="evidence" value="ECO:0007669"/>
    <property type="project" value="UniProtKB-SubCell"/>
</dbReference>
<dbReference type="STRING" id="3760.A0A251MRC4"/>
<evidence type="ECO:0000256" key="5">
    <source>
        <dbReference type="ARBA" id="ARBA00022692"/>
    </source>
</evidence>
<keyword evidence="5 9" id="KW-0812">Transmembrane</keyword>
<keyword evidence="8 9" id="KW-0472">Membrane</keyword>
<evidence type="ECO:0000256" key="8">
    <source>
        <dbReference type="ARBA" id="ARBA00023136"/>
    </source>
</evidence>
<feature type="transmembrane region" description="Helical" evidence="9">
    <location>
        <begin position="80"/>
        <end position="104"/>
    </location>
</feature>
<feature type="transmembrane region" description="Helical" evidence="9">
    <location>
        <begin position="56"/>
        <end position="74"/>
    </location>
</feature>
<keyword evidence="3" id="KW-0813">Transport</keyword>
<keyword evidence="7 9" id="KW-1133">Transmembrane helix</keyword>
<name>A0A251MRC4_PRUPE</name>
<keyword evidence="11" id="KW-1185">Reference proteome</keyword>
<comment type="subcellular location">
    <subcellularLocation>
        <location evidence="1">Endomembrane system</location>
        <topology evidence="1">Multi-pass membrane protein</topology>
    </subcellularLocation>
</comment>
<proteinExistence type="inferred from homology"/>
<dbReference type="PANTHER" id="PTHR10791">
    <property type="entry name" value="RAG1-ACTIVATING PROTEIN 1"/>
    <property type="match status" value="1"/>
</dbReference>
<evidence type="ECO:0000256" key="2">
    <source>
        <dbReference type="ARBA" id="ARBA00007809"/>
    </source>
</evidence>
<dbReference type="EMBL" id="CM007658">
    <property type="protein sequence ID" value="ONH89807.1"/>
    <property type="molecule type" value="Genomic_DNA"/>
</dbReference>
<evidence type="ECO:0000313" key="10">
    <source>
        <dbReference type="EMBL" id="ONH89807.1"/>
    </source>
</evidence>
<keyword evidence="6" id="KW-0677">Repeat</keyword>
<dbReference type="GO" id="GO:0016020">
    <property type="term" value="C:membrane"/>
    <property type="evidence" value="ECO:0007669"/>
    <property type="project" value="InterPro"/>
</dbReference>
<reference evidence="10 11" key="1">
    <citation type="journal article" date="2013" name="Nat. Genet.">
        <title>The high-quality draft genome of peach (Prunus persica) identifies unique patterns of genetic diversity, domestication and genome evolution.</title>
        <authorList>
            <consortium name="International Peach Genome Initiative"/>
            <person name="Verde I."/>
            <person name="Abbott A.G."/>
            <person name="Scalabrin S."/>
            <person name="Jung S."/>
            <person name="Shu S."/>
            <person name="Marroni F."/>
            <person name="Zhebentyayeva T."/>
            <person name="Dettori M.T."/>
            <person name="Grimwood J."/>
            <person name="Cattonaro F."/>
            <person name="Zuccolo A."/>
            <person name="Rossini L."/>
            <person name="Jenkins J."/>
            <person name="Vendramin E."/>
            <person name="Meisel L.A."/>
            <person name="Decroocq V."/>
            <person name="Sosinski B."/>
            <person name="Prochnik S."/>
            <person name="Mitros T."/>
            <person name="Policriti A."/>
            <person name="Cipriani G."/>
            <person name="Dondini L."/>
            <person name="Ficklin S."/>
            <person name="Goodstein D.M."/>
            <person name="Xuan P."/>
            <person name="Del Fabbro C."/>
            <person name="Aramini V."/>
            <person name="Copetti D."/>
            <person name="Gonzalez S."/>
            <person name="Horner D.S."/>
            <person name="Falchi R."/>
            <person name="Lucas S."/>
            <person name="Mica E."/>
            <person name="Maldonado J."/>
            <person name="Lazzari B."/>
            <person name="Bielenberg D."/>
            <person name="Pirona R."/>
            <person name="Miculan M."/>
            <person name="Barakat A."/>
            <person name="Testolin R."/>
            <person name="Stella A."/>
            <person name="Tartarini S."/>
            <person name="Tonutti P."/>
            <person name="Arus P."/>
            <person name="Orellana A."/>
            <person name="Wells C."/>
            <person name="Main D."/>
            <person name="Vizzotto G."/>
            <person name="Silva H."/>
            <person name="Salamini F."/>
            <person name="Schmutz J."/>
            <person name="Morgante M."/>
            <person name="Rokhsar D.S."/>
        </authorList>
    </citation>
    <scope>NUCLEOTIDE SEQUENCE [LARGE SCALE GENOMIC DNA]</scope>
    <source>
        <strain evidence="11">cv. Nemared</strain>
    </source>
</reference>
<dbReference type="InterPro" id="IPR047664">
    <property type="entry name" value="SWEET"/>
</dbReference>
<evidence type="ECO:0000256" key="6">
    <source>
        <dbReference type="ARBA" id="ARBA00022737"/>
    </source>
</evidence>
<keyword evidence="4" id="KW-0762">Sugar transport</keyword>
<dbReference type="GO" id="GO:0051119">
    <property type="term" value="F:sugar transmembrane transporter activity"/>
    <property type="evidence" value="ECO:0007669"/>
    <property type="project" value="InterPro"/>
</dbReference>
<dbReference type="InterPro" id="IPR004316">
    <property type="entry name" value="SWEET_rpt"/>
</dbReference>
<feature type="transmembrane region" description="Helical" evidence="9">
    <location>
        <begin position="12"/>
        <end position="35"/>
    </location>
</feature>
<evidence type="ECO:0000256" key="9">
    <source>
        <dbReference type="SAM" id="Phobius"/>
    </source>
</evidence>
<dbReference type="PANTHER" id="PTHR10791:SF44">
    <property type="entry name" value="BIDIRECTIONAL SUGAR TRANSPORTER SWEET1"/>
    <property type="match status" value="1"/>
</dbReference>
<evidence type="ECO:0000256" key="4">
    <source>
        <dbReference type="ARBA" id="ARBA00022597"/>
    </source>
</evidence>
<protein>
    <recommendedName>
        <fullName evidence="12">Bidirectional sugar transporter SWEET</fullName>
    </recommendedName>
</protein>
<evidence type="ECO:0000313" key="11">
    <source>
        <dbReference type="Proteomes" id="UP000006882"/>
    </source>
</evidence>
<dbReference type="Gramene" id="ONH89807">
    <property type="protein sequence ID" value="ONH89807"/>
    <property type="gene ID" value="PRUPE_8G017500"/>
</dbReference>
<dbReference type="Proteomes" id="UP000006882">
    <property type="component" value="Chromosome G8"/>
</dbReference>
<evidence type="ECO:0008006" key="12">
    <source>
        <dbReference type="Google" id="ProtNLM"/>
    </source>
</evidence>
<evidence type="ECO:0000256" key="7">
    <source>
        <dbReference type="ARBA" id="ARBA00022989"/>
    </source>
</evidence>
<dbReference type="Gene3D" id="1.20.1280.290">
    <property type="match status" value="1"/>
</dbReference>
<evidence type="ECO:0000256" key="1">
    <source>
        <dbReference type="ARBA" id="ARBA00004127"/>
    </source>
</evidence>
<comment type="similarity">
    <text evidence="2">Belongs to the SWEET sugar transporter family.</text>
</comment>
<gene>
    <name evidence="10" type="ORF">PRUPE_8G017500</name>
</gene>
<sequence length="137" mass="15752">MLSFRMFGVKDFMNIFKFLFRAVFGNAIAFFLFLVPMTTLKRIMKKNKFTEQYLSGIPYLMTLLLSAAWYGLPLVSPKNILMLTINTIGAAIEAIYLLIVFLLAPKMEKEKILELLTSALSFKQRQNPKKIKETLST</sequence>
<evidence type="ECO:0000256" key="3">
    <source>
        <dbReference type="ARBA" id="ARBA00022448"/>
    </source>
</evidence>
<dbReference type="Pfam" id="PF03083">
    <property type="entry name" value="MtN3_slv"/>
    <property type="match status" value="1"/>
</dbReference>
<accession>A0A251MRC4</accession>
<dbReference type="AlphaFoldDB" id="A0A251MRC4"/>